<keyword evidence="1" id="KW-0812">Transmembrane</keyword>
<feature type="transmembrane region" description="Helical" evidence="1">
    <location>
        <begin position="15"/>
        <end position="38"/>
    </location>
</feature>
<dbReference type="Proteomes" id="UP000031014">
    <property type="component" value="Unassembled WGS sequence"/>
</dbReference>
<keyword evidence="1" id="KW-0472">Membrane</keyword>
<organism evidence="2 3">
    <name type="scientific">Mesobacillus selenatarsenatis (strain DSM 18680 / JCM 14380 / FERM P-15431 / SF-1)</name>
    <dbReference type="NCBI Taxonomy" id="1321606"/>
    <lineage>
        <taxon>Bacteria</taxon>
        <taxon>Bacillati</taxon>
        <taxon>Bacillota</taxon>
        <taxon>Bacilli</taxon>
        <taxon>Bacillales</taxon>
        <taxon>Bacillaceae</taxon>
        <taxon>Mesobacillus</taxon>
    </lineage>
</organism>
<dbReference type="EMBL" id="BASE01000048">
    <property type="protein sequence ID" value="GAM14251.1"/>
    <property type="molecule type" value="Genomic_DNA"/>
</dbReference>
<evidence type="ECO:0000313" key="2">
    <source>
        <dbReference type="EMBL" id="GAM14251.1"/>
    </source>
</evidence>
<sequence length="39" mass="4500">MAFFGGQRLSGLNKALALFVLPSYVNMNRNILLFMLYYI</sequence>
<accession>A0A0A8X7X0</accession>
<keyword evidence="1" id="KW-1133">Transmembrane helix</keyword>
<gene>
    <name evidence="2" type="ORF">SAMD00020551_2399</name>
</gene>
<protein>
    <submittedName>
        <fullName evidence="2">Uncharacterized protein</fullName>
    </submittedName>
</protein>
<reference evidence="2 3" key="1">
    <citation type="submission" date="2013-06" db="EMBL/GenBank/DDBJ databases">
        <title>Whole genome shotgun sequence of Bacillus selenatarsenatis SF-1.</title>
        <authorList>
            <person name="Kuroda M."/>
            <person name="Sei K."/>
            <person name="Yamashita M."/>
            <person name="Ike M."/>
        </authorList>
    </citation>
    <scope>NUCLEOTIDE SEQUENCE [LARGE SCALE GENOMIC DNA]</scope>
    <source>
        <strain evidence="2 3">SF-1</strain>
    </source>
</reference>
<evidence type="ECO:0000313" key="3">
    <source>
        <dbReference type="Proteomes" id="UP000031014"/>
    </source>
</evidence>
<dbReference type="AlphaFoldDB" id="A0A0A8X7X0"/>
<keyword evidence="3" id="KW-1185">Reference proteome</keyword>
<evidence type="ECO:0000256" key="1">
    <source>
        <dbReference type="SAM" id="Phobius"/>
    </source>
</evidence>
<proteinExistence type="predicted"/>
<comment type="caution">
    <text evidence="2">The sequence shown here is derived from an EMBL/GenBank/DDBJ whole genome shotgun (WGS) entry which is preliminary data.</text>
</comment>
<name>A0A0A8X7X0_MESS1</name>